<dbReference type="Pfam" id="PF01544">
    <property type="entry name" value="CorA"/>
    <property type="match status" value="1"/>
</dbReference>
<comment type="subcellular location">
    <subcellularLocation>
        <location evidence="1">Membrane</location>
        <topology evidence="1">Multi-pass membrane protein</topology>
    </subcellularLocation>
</comment>
<reference evidence="7" key="2">
    <citation type="journal article" date="2023" name="IMA Fungus">
        <title>Comparative genomic study of the Penicillium genus elucidates a diverse pangenome and 15 lateral gene transfer events.</title>
        <authorList>
            <person name="Petersen C."/>
            <person name="Sorensen T."/>
            <person name="Nielsen M.R."/>
            <person name="Sondergaard T.E."/>
            <person name="Sorensen J.L."/>
            <person name="Fitzpatrick D.A."/>
            <person name="Frisvad J.C."/>
            <person name="Nielsen K.L."/>
        </authorList>
    </citation>
    <scope>NUCLEOTIDE SEQUENCE</scope>
    <source>
        <strain evidence="7">IBT 17660</strain>
    </source>
</reference>
<evidence type="ECO:0000256" key="5">
    <source>
        <dbReference type="SAM" id="MobiDB-lite"/>
    </source>
</evidence>
<evidence type="ECO:0000256" key="1">
    <source>
        <dbReference type="ARBA" id="ARBA00004141"/>
    </source>
</evidence>
<dbReference type="GO" id="GO:0046873">
    <property type="term" value="F:metal ion transmembrane transporter activity"/>
    <property type="evidence" value="ECO:0007669"/>
    <property type="project" value="InterPro"/>
</dbReference>
<name>A0A9W9X1H8_9EURO</name>
<evidence type="ECO:0000256" key="2">
    <source>
        <dbReference type="ARBA" id="ARBA00022692"/>
    </source>
</evidence>
<feature type="compositionally biased region" description="Basic and acidic residues" evidence="5">
    <location>
        <begin position="655"/>
        <end position="680"/>
    </location>
</feature>
<reference evidence="7" key="1">
    <citation type="submission" date="2022-12" db="EMBL/GenBank/DDBJ databases">
        <authorList>
            <person name="Petersen C."/>
        </authorList>
    </citation>
    <scope>NUCLEOTIDE SEQUENCE</scope>
    <source>
        <strain evidence="7">IBT 17660</strain>
    </source>
</reference>
<evidence type="ECO:0000256" key="3">
    <source>
        <dbReference type="ARBA" id="ARBA00022989"/>
    </source>
</evidence>
<feature type="compositionally biased region" description="Basic and acidic residues" evidence="5">
    <location>
        <begin position="461"/>
        <end position="493"/>
    </location>
</feature>
<dbReference type="InterPro" id="IPR045863">
    <property type="entry name" value="CorA_TM1_TM2"/>
</dbReference>
<keyword evidence="3 6" id="KW-1133">Transmembrane helix</keyword>
<evidence type="ECO:0000313" key="8">
    <source>
        <dbReference type="Proteomes" id="UP001147760"/>
    </source>
</evidence>
<evidence type="ECO:0000256" key="4">
    <source>
        <dbReference type="ARBA" id="ARBA00023136"/>
    </source>
</evidence>
<dbReference type="InterPro" id="IPR050829">
    <property type="entry name" value="CorA_MIT"/>
</dbReference>
<feature type="region of interest" description="Disordered" evidence="5">
    <location>
        <begin position="425"/>
        <end position="519"/>
    </location>
</feature>
<feature type="compositionally biased region" description="Low complexity" evidence="5">
    <location>
        <begin position="552"/>
        <end position="568"/>
    </location>
</feature>
<keyword evidence="4 6" id="KW-0472">Membrane</keyword>
<keyword evidence="8" id="KW-1185">Reference proteome</keyword>
<dbReference type="Proteomes" id="UP001147760">
    <property type="component" value="Unassembled WGS sequence"/>
</dbReference>
<dbReference type="InterPro" id="IPR002523">
    <property type="entry name" value="MgTranspt_CorA/ZnTranspt_ZntB"/>
</dbReference>
<feature type="compositionally biased region" description="Basic and acidic residues" evidence="5">
    <location>
        <begin position="428"/>
        <end position="437"/>
    </location>
</feature>
<accession>A0A9W9X1H8</accession>
<gene>
    <name evidence="7" type="ORF">N7530_005570</name>
</gene>
<evidence type="ECO:0000313" key="7">
    <source>
        <dbReference type="EMBL" id="KAJ5480061.1"/>
    </source>
</evidence>
<dbReference type="Gene3D" id="1.20.58.340">
    <property type="entry name" value="Magnesium transport protein CorA, transmembrane region"/>
    <property type="match status" value="1"/>
</dbReference>
<keyword evidence="2 6" id="KW-0812">Transmembrane</keyword>
<dbReference type="SUPFAM" id="SSF144083">
    <property type="entry name" value="Magnesium transport protein CorA, transmembrane region"/>
    <property type="match status" value="1"/>
</dbReference>
<proteinExistence type="predicted"/>
<feature type="compositionally biased region" description="Polar residues" evidence="5">
    <location>
        <begin position="601"/>
        <end position="633"/>
    </location>
</feature>
<evidence type="ECO:0000256" key="6">
    <source>
        <dbReference type="SAM" id="Phobius"/>
    </source>
</evidence>
<organism evidence="7 8">
    <name type="scientific">Penicillium desertorum</name>
    <dbReference type="NCBI Taxonomy" id="1303715"/>
    <lineage>
        <taxon>Eukaryota</taxon>
        <taxon>Fungi</taxon>
        <taxon>Dikarya</taxon>
        <taxon>Ascomycota</taxon>
        <taxon>Pezizomycotina</taxon>
        <taxon>Eurotiomycetes</taxon>
        <taxon>Eurotiomycetidae</taxon>
        <taxon>Eurotiales</taxon>
        <taxon>Aspergillaceae</taxon>
        <taxon>Penicillium</taxon>
    </lineage>
</organism>
<dbReference type="EMBL" id="JAPWDO010000003">
    <property type="protein sequence ID" value="KAJ5480061.1"/>
    <property type="molecule type" value="Genomic_DNA"/>
</dbReference>
<dbReference type="GO" id="GO:0016020">
    <property type="term" value="C:membrane"/>
    <property type="evidence" value="ECO:0007669"/>
    <property type="project" value="UniProtKB-SubCell"/>
</dbReference>
<dbReference type="PANTHER" id="PTHR47685:SF1">
    <property type="entry name" value="MAGNESIUM TRANSPORT PROTEIN CORA"/>
    <property type="match status" value="1"/>
</dbReference>
<feature type="compositionally biased region" description="Basic and acidic residues" evidence="5">
    <location>
        <begin position="585"/>
        <end position="599"/>
    </location>
</feature>
<feature type="transmembrane region" description="Helical" evidence="6">
    <location>
        <begin position="1186"/>
        <end position="1203"/>
    </location>
</feature>
<feature type="transmembrane region" description="Helical" evidence="6">
    <location>
        <begin position="1223"/>
        <end position="1244"/>
    </location>
</feature>
<feature type="compositionally biased region" description="Polar residues" evidence="5">
    <location>
        <begin position="681"/>
        <end position="698"/>
    </location>
</feature>
<dbReference type="PANTHER" id="PTHR47685">
    <property type="entry name" value="MAGNESIUM TRANSPORT PROTEIN CORA"/>
    <property type="match status" value="1"/>
</dbReference>
<protein>
    <submittedName>
        <fullName evidence="7">Uncharacterized protein</fullName>
    </submittedName>
</protein>
<comment type="caution">
    <text evidence="7">The sequence shown here is derived from an EMBL/GenBank/DDBJ whole genome shotgun (WGS) entry which is preliminary data.</text>
</comment>
<sequence length="1317" mass="149044">MSHKNSAKSEESNERLKVHCKDLLPETLNAYKLPWDWDEYDANYIVIKKWIDEDLQEDLFADTRRIREGKVLRRIEIKDDRSITQYLSSGNSYYQPPECVESQRPLSFDVNLKGSAIKRSVDEFRADPSHRENLSQKIDIVSSRMPGYGKVILYRADATVQNQEPQFSWIHMQTETRSFDDFLRFATNVPNLANEDRALVLSLLKKTGSQMDGGSLPTDVMRCVGLSSTVLDEMTSERSAIFLRFPYYSIQSMKDAVQRPHGGHHTRSLLQYFYNLESTRKRDLEQVVRKVGLFQKDKIVHVSQLWAVIVNFEVLITSAPMSLVDRTSSSLEIMDPPASKSLSPSIICVVDPIQRQFFFPMENCKTFFAMRHSIIEHCLPPKYNSRGYDFELRTSDKMVIKAEDWAKVTTSHGSTVFRVHVQVLSPESSKERSEKGHSKTSLSPMREAKLLTDKASANSDYQDRGKIRDEAKFEEQEPLEEKPLGHKSLAHDQSDEEEQESSEQEKSDEDEKKGGTLFKYAQSVLSSGAEGIVRRSQLQMRPIPPSSGLVVNQSPNGNPNGNLPSASNIYFEPAIPSLPPGKGSATHEKPVPNDPKDDNYENQNSEGSQNFRRSATLDSVFGESSITQPSSHNMKQRISLEFPPVFTWPVGNKSVNRESSRSGEGIKGHSRDNPGDESSPKSKAQFSNEISETSSPQEETIEHVSSHINRQLLGDGSKAREIYERGTTKTYFDADKAIRQQWAVSLPSLIGTVGQSEDPGLPHWETALREIVISLCRLFNFFVPLAHPCTVGSKFWGAIHDLITIIPQMCDRSRMLELTNRTRHRMTESFFIADIGRPEYADLRGKTDLDIPFADITDCRKCNRSREYSTQSGALDHLFKHHFFQTSPEQRSIITSQSQWVMDFGCYLTFICRKDGQQILRELEDFVTSLEKMAFQIQHGVSENGKFDEETYRIPSSLVNAFQHLLMMTVAGAYMAKTSYEIREAYTDPGPLPSFLTPSVSGKVTLFGMDAEISMENAIKDIVLMTYTDQLSDVVTYEAASPSLVIALIFGDSYCCRGSENEPLSLVEIYRGYVLGLQFKAGQHPNRRLLQDIYLVREELAIIERISQEQRNALVNYRSVLDPSSFRITTESRVSAFELEKEQLNQHISQIDADITVIGFLVEKLDSLATQTSKGVDVRQEDQAKAILVFTIVTVVFMPLSFFTSYLGMNTSDIRDMESSQSLFWTISIPLTVVIIAVILSVAFQAERIRELFDTLLGNDRASPMANPVPIVSRERGVAKDGGIRPESSAVTGWRVKKWLARRRAGWKSRSDHTFDV</sequence>
<feature type="region of interest" description="Disordered" evidence="5">
    <location>
        <begin position="532"/>
        <end position="699"/>
    </location>
</feature>
<feature type="compositionally biased region" description="Basic and acidic residues" evidence="5">
    <location>
        <begin position="503"/>
        <end position="514"/>
    </location>
</feature>
<dbReference type="OrthoDB" id="5430750at2759"/>